<keyword evidence="3" id="KW-0963">Cytoplasm</keyword>
<accession>Q4N061</accession>
<dbReference type="Gene3D" id="3.60.20.10">
    <property type="entry name" value="Glutamine Phosphoribosylpyrophosphate, subunit 1, domain 1"/>
    <property type="match status" value="1"/>
</dbReference>
<evidence type="ECO:0000259" key="4">
    <source>
        <dbReference type="PROSITE" id="PS00388"/>
    </source>
</evidence>
<dbReference type="EMBL" id="AAGK01000005">
    <property type="protein sequence ID" value="EAN31028.1"/>
    <property type="molecule type" value="Genomic_DNA"/>
</dbReference>
<keyword evidence="5" id="KW-0378">Hydrolase</keyword>
<dbReference type="PANTHER" id="PTHR11599">
    <property type="entry name" value="PROTEASOME SUBUNIT ALPHA/BETA"/>
    <property type="match status" value="1"/>
</dbReference>
<proteinExistence type="inferred from homology"/>
<dbReference type="GO" id="GO:0016787">
    <property type="term" value="F:hydrolase activity"/>
    <property type="evidence" value="ECO:0007669"/>
    <property type="project" value="UniProtKB-KW"/>
</dbReference>
<protein>
    <recommendedName>
        <fullName evidence="3">Proteasome subunit alpha type</fullName>
    </recommendedName>
</protein>
<dbReference type="InterPro" id="IPR000426">
    <property type="entry name" value="Proteasome_asu_N"/>
</dbReference>
<evidence type="ECO:0000313" key="5">
    <source>
        <dbReference type="EMBL" id="EAN31028.1"/>
    </source>
</evidence>
<keyword evidence="3" id="KW-0539">Nucleus</keyword>
<dbReference type="Proteomes" id="UP000001949">
    <property type="component" value="Unassembled WGS sequence"/>
</dbReference>
<sequence length="267" mass="29059">MVGIGAGYDLSVSTFSPDGRVFQVEYATKAVDSAPTAVAAVFSDGIVFAADSLACGAQDDSPYANVLQAKPAWRVFAVDERMGAAVAGLLPDAKCVVRRAQEECKSFLKEYGTKAPVRVIAERVALFVHAYTLYWHVRPFGVSILLAGTNENNSRTTYSVLQLFTSYELYCIEGSGACYKYGGMAIGKGKHIAKTELEKLNLKEKKCKESLSDICYIISQCRDEGSLKTSDVQMAWICPDSNNTFQIIPQELINDAKSQATTQQANS</sequence>
<dbReference type="InterPro" id="IPR029055">
    <property type="entry name" value="Ntn_hydrolases_N"/>
</dbReference>
<dbReference type="KEGG" id="tpv:TP03_0293"/>
<keyword evidence="6" id="KW-1185">Reference proteome</keyword>
<evidence type="ECO:0000256" key="1">
    <source>
        <dbReference type="ARBA" id="ARBA00022942"/>
    </source>
</evidence>
<dbReference type="InParanoid" id="Q4N061"/>
<dbReference type="OMA" id="RVSMYMH"/>
<comment type="subunit">
    <text evidence="3">The 26S proteasome consists of a 20S proteasome core and two 19S regulatory subunits.</text>
</comment>
<comment type="caution">
    <text evidence="5">The sequence shown here is derived from an EMBL/GenBank/DDBJ whole genome shotgun (WGS) entry which is preliminary data.</text>
</comment>
<feature type="domain" description="Proteasome alpha-type subunits" evidence="4">
    <location>
        <begin position="8"/>
        <end position="30"/>
    </location>
</feature>
<keyword evidence="1 2" id="KW-0647">Proteasome</keyword>
<evidence type="ECO:0000256" key="2">
    <source>
        <dbReference type="PROSITE-ProRule" id="PRU00808"/>
    </source>
</evidence>
<dbReference type="InterPro" id="IPR050115">
    <property type="entry name" value="Proteasome_alpha"/>
</dbReference>
<dbReference type="STRING" id="5875.Q4N061"/>
<dbReference type="GO" id="GO:0019773">
    <property type="term" value="C:proteasome core complex, alpha-subunit complex"/>
    <property type="evidence" value="ECO:0007669"/>
    <property type="project" value="UniProtKB-UniRule"/>
</dbReference>
<dbReference type="InterPro" id="IPR001353">
    <property type="entry name" value="Proteasome_sua/b"/>
</dbReference>
<organism evidence="5 6">
    <name type="scientific">Theileria parva</name>
    <name type="common">East coast fever infection agent</name>
    <dbReference type="NCBI Taxonomy" id="5875"/>
    <lineage>
        <taxon>Eukaryota</taxon>
        <taxon>Sar</taxon>
        <taxon>Alveolata</taxon>
        <taxon>Apicomplexa</taxon>
        <taxon>Aconoidasida</taxon>
        <taxon>Piroplasmida</taxon>
        <taxon>Theileriidae</taxon>
        <taxon>Theileria</taxon>
    </lineage>
</organism>
<dbReference type="PROSITE" id="PS00388">
    <property type="entry name" value="PROTEASOME_ALPHA_1"/>
    <property type="match status" value="1"/>
</dbReference>
<gene>
    <name evidence="5" type="ordered locus">TP03_0293</name>
</gene>
<dbReference type="GO" id="GO:0006511">
    <property type="term" value="P:ubiquitin-dependent protein catabolic process"/>
    <property type="evidence" value="ECO:0007669"/>
    <property type="project" value="InterPro"/>
</dbReference>
<dbReference type="GO" id="GO:0005737">
    <property type="term" value="C:cytoplasm"/>
    <property type="evidence" value="ECO:0007669"/>
    <property type="project" value="UniProtKB-SubCell"/>
</dbReference>
<evidence type="ECO:0000313" key="6">
    <source>
        <dbReference type="Proteomes" id="UP000001949"/>
    </source>
</evidence>
<reference evidence="5 6" key="1">
    <citation type="journal article" date="2005" name="Science">
        <title>Genome sequence of Theileria parva, a bovine pathogen that transforms lymphocytes.</title>
        <authorList>
            <person name="Gardner M.J."/>
            <person name="Bishop R."/>
            <person name="Shah T."/>
            <person name="de Villiers E.P."/>
            <person name="Carlton J.M."/>
            <person name="Hall N."/>
            <person name="Ren Q."/>
            <person name="Paulsen I.T."/>
            <person name="Pain A."/>
            <person name="Berriman M."/>
            <person name="Wilson R.J.M."/>
            <person name="Sato S."/>
            <person name="Ralph S.A."/>
            <person name="Mann D.J."/>
            <person name="Xiong Z."/>
            <person name="Shallom S.J."/>
            <person name="Weidman J."/>
            <person name="Jiang L."/>
            <person name="Lynn J."/>
            <person name="Weaver B."/>
            <person name="Shoaibi A."/>
            <person name="Domingo A.R."/>
            <person name="Wasawo D."/>
            <person name="Crabtree J."/>
            <person name="Wortman J.R."/>
            <person name="Haas B."/>
            <person name="Angiuoli S.V."/>
            <person name="Creasy T.H."/>
            <person name="Lu C."/>
            <person name="Suh B."/>
            <person name="Silva J.C."/>
            <person name="Utterback T.R."/>
            <person name="Feldblyum T.V."/>
            <person name="Pertea M."/>
            <person name="Allen J."/>
            <person name="Nierman W.C."/>
            <person name="Taracha E.L.N."/>
            <person name="Salzberg S.L."/>
            <person name="White O.R."/>
            <person name="Fitzhugh H.A."/>
            <person name="Morzaria S."/>
            <person name="Venter J.C."/>
            <person name="Fraser C.M."/>
            <person name="Nene V."/>
        </authorList>
    </citation>
    <scope>NUCLEOTIDE SEQUENCE [LARGE SCALE GENOMIC DNA]</scope>
    <source>
        <strain evidence="5 6">Muguga</strain>
    </source>
</reference>
<dbReference type="SUPFAM" id="SSF56235">
    <property type="entry name" value="N-terminal nucleophile aminohydrolases (Ntn hydrolases)"/>
    <property type="match status" value="1"/>
</dbReference>
<comment type="subcellular location">
    <subcellularLocation>
        <location evidence="3">Cytoplasm</location>
    </subcellularLocation>
    <subcellularLocation>
        <location evidence="3">Nucleus</location>
    </subcellularLocation>
</comment>
<dbReference type="Pfam" id="PF10584">
    <property type="entry name" value="Proteasome_A_N"/>
    <property type="match status" value="1"/>
</dbReference>
<dbReference type="VEuPathDB" id="PiroplasmaDB:TpMuguga_03g00293"/>
<dbReference type="GO" id="GO:0005634">
    <property type="term" value="C:nucleus"/>
    <property type="evidence" value="ECO:0007669"/>
    <property type="project" value="UniProtKB-SubCell"/>
</dbReference>
<dbReference type="InterPro" id="IPR023332">
    <property type="entry name" value="Proteasome_alpha-type"/>
</dbReference>
<dbReference type="SMART" id="SM00948">
    <property type="entry name" value="Proteasome_A_N"/>
    <property type="match status" value="1"/>
</dbReference>
<dbReference type="GeneID" id="3500261"/>
<name>Q4N061_THEPA</name>
<evidence type="ECO:0000256" key="3">
    <source>
        <dbReference type="RuleBase" id="RU000551"/>
    </source>
</evidence>
<dbReference type="Pfam" id="PF00227">
    <property type="entry name" value="Proteasome"/>
    <property type="match status" value="1"/>
</dbReference>
<dbReference type="FunCoup" id="Q4N061">
    <property type="interactions" value="291"/>
</dbReference>
<dbReference type="AlphaFoldDB" id="Q4N061"/>
<dbReference type="eggNOG" id="KOG0184">
    <property type="taxonomic scope" value="Eukaryota"/>
</dbReference>
<dbReference type="PROSITE" id="PS51475">
    <property type="entry name" value="PROTEASOME_ALPHA_2"/>
    <property type="match status" value="1"/>
</dbReference>
<comment type="similarity">
    <text evidence="2 3">Belongs to the peptidase T1A family.</text>
</comment>